<evidence type="ECO:0000313" key="3">
    <source>
        <dbReference type="Proteomes" id="UP000499080"/>
    </source>
</evidence>
<evidence type="ECO:0000313" key="2">
    <source>
        <dbReference type="EMBL" id="GBO09197.1"/>
    </source>
</evidence>
<protein>
    <submittedName>
        <fullName evidence="2">Uncharacterized protein</fullName>
    </submittedName>
</protein>
<gene>
    <name evidence="2" type="ORF">AVEN_202051_1</name>
</gene>
<feature type="compositionally biased region" description="Polar residues" evidence="1">
    <location>
        <begin position="110"/>
        <end position="122"/>
    </location>
</feature>
<feature type="region of interest" description="Disordered" evidence="1">
    <location>
        <begin position="107"/>
        <end position="144"/>
    </location>
</feature>
<proteinExistence type="predicted"/>
<dbReference type="Proteomes" id="UP000499080">
    <property type="component" value="Unassembled WGS sequence"/>
</dbReference>
<sequence length="144" mass="15701">PRWLSGKVSALEAGGFQVRNPIPLKIRRVWGLLHVKSYLMAKCPPVAVAWKFGKGVPAQFPRINLSRATPSLPWCPGHLKNDRRSNYDTEVRVLTAITGSSSMRYISSSVRGNSTPSITLPKSRSGKPLTYAGASHPPTHGASR</sequence>
<accession>A0A4Y2UCC7</accession>
<dbReference type="EMBL" id="BGPR01034717">
    <property type="protein sequence ID" value="GBO09197.1"/>
    <property type="molecule type" value="Genomic_DNA"/>
</dbReference>
<organism evidence="2 3">
    <name type="scientific">Araneus ventricosus</name>
    <name type="common">Orbweaver spider</name>
    <name type="synonym">Epeira ventricosa</name>
    <dbReference type="NCBI Taxonomy" id="182803"/>
    <lineage>
        <taxon>Eukaryota</taxon>
        <taxon>Metazoa</taxon>
        <taxon>Ecdysozoa</taxon>
        <taxon>Arthropoda</taxon>
        <taxon>Chelicerata</taxon>
        <taxon>Arachnida</taxon>
        <taxon>Araneae</taxon>
        <taxon>Araneomorphae</taxon>
        <taxon>Entelegynae</taxon>
        <taxon>Araneoidea</taxon>
        <taxon>Araneidae</taxon>
        <taxon>Araneus</taxon>
    </lineage>
</organism>
<dbReference type="AlphaFoldDB" id="A0A4Y2UCC7"/>
<reference evidence="2 3" key="1">
    <citation type="journal article" date="2019" name="Sci. Rep.">
        <title>Orb-weaving spider Araneus ventricosus genome elucidates the spidroin gene catalogue.</title>
        <authorList>
            <person name="Kono N."/>
            <person name="Nakamura H."/>
            <person name="Ohtoshi R."/>
            <person name="Moran D.A.P."/>
            <person name="Shinohara A."/>
            <person name="Yoshida Y."/>
            <person name="Fujiwara M."/>
            <person name="Mori M."/>
            <person name="Tomita M."/>
            <person name="Arakawa K."/>
        </authorList>
    </citation>
    <scope>NUCLEOTIDE SEQUENCE [LARGE SCALE GENOMIC DNA]</scope>
</reference>
<comment type="caution">
    <text evidence="2">The sequence shown here is derived from an EMBL/GenBank/DDBJ whole genome shotgun (WGS) entry which is preliminary data.</text>
</comment>
<keyword evidence="3" id="KW-1185">Reference proteome</keyword>
<name>A0A4Y2UCC7_ARAVE</name>
<feature type="non-terminal residue" evidence="2">
    <location>
        <position position="1"/>
    </location>
</feature>
<evidence type="ECO:0000256" key="1">
    <source>
        <dbReference type="SAM" id="MobiDB-lite"/>
    </source>
</evidence>